<feature type="domain" description="Peptidase M24" evidence="1">
    <location>
        <begin position="171"/>
        <end position="377"/>
    </location>
</feature>
<dbReference type="Pfam" id="PF00557">
    <property type="entry name" value="Peptidase_M24"/>
    <property type="match status" value="1"/>
</dbReference>
<keyword evidence="3" id="KW-0645">Protease</keyword>
<proteinExistence type="predicted"/>
<protein>
    <submittedName>
        <fullName evidence="3">Aminopeptidase P family protein</fullName>
    </submittedName>
</protein>
<accession>A0A6I6SQU0</accession>
<name>A0A6I6SQU0_9GAMM</name>
<dbReference type="GO" id="GO:0004177">
    <property type="term" value="F:aminopeptidase activity"/>
    <property type="evidence" value="ECO:0007669"/>
    <property type="project" value="UniProtKB-KW"/>
</dbReference>
<dbReference type="OrthoDB" id="9761809at2"/>
<dbReference type="RefSeq" id="WP_159549419.1">
    <property type="nucleotide sequence ID" value="NZ_CP035042.1"/>
</dbReference>
<dbReference type="PANTHER" id="PTHR46112">
    <property type="entry name" value="AMINOPEPTIDASE"/>
    <property type="match status" value="1"/>
</dbReference>
<keyword evidence="4" id="KW-1185">Reference proteome</keyword>
<dbReference type="InterPro" id="IPR000587">
    <property type="entry name" value="Creatinase_N"/>
</dbReference>
<keyword evidence="3" id="KW-0031">Aminopeptidase</keyword>
<evidence type="ECO:0000313" key="4">
    <source>
        <dbReference type="Proteomes" id="UP000464013"/>
    </source>
</evidence>
<dbReference type="AlphaFoldDB" id="A0A6I6SQU0"/>
<dbReference type="EMBL" id="CP035042">
    <property type="protein sequence ID" value="QHC48963.1"/>
    <property type="molecule type" value="Genomic_DNA"/>
</dbReference>
<dbReference type="KEGG" id="htx:EKK97_04165"/>
<dbReference type="InterPro" id="IPR036005">
    <property type="entry name" value="Creatinase/aminopeptidase-like"/>
</dbReference>
<gene>
    <name evidence="3" type="ORF">EKK97_04165</name>
</gene>
<feature type="domain" description="Creatinase N-terminal" evidence="2">
    <location>
        <begin position="29"/>
        <end position="163"/>
    </location>
</feature>
<reference evidence="3 4" key="1">
    <citation type="submission" date="2019-01" db="EMBL/GenBank/DDBJ databases">
        <title>Complete genome of a denitifying bacterium Halomons sp. BC-M4-5.</title>
        <authorList>
            <person name="Wang L."/>
            <person name="Shao Z."/>
        </authorList>
    </citation>
    <scope>NUCLEOTIDE SEQUENCE [LARGE SCALE GENOMIC DNA]</scope>
    <source>
        <strain evidence="3 4">BC-M4-5</strain>
    </source>
</reference>
<evidence type="ECO:0000259" key="2">
    <source>
        <dbReference type="Pfam" id="PF01321"/>
    </source>
</evidence>
<dbReference type="PANTHER" id="PTHR46112:SF2">
    <property type="entry name" value="XAA-PRO AMINOPEPTIDASE P-RELATED"/>
    <property type="match status" value="1"/>
</dbReference>
<organism evidence="3 4">
    <name type="scientific">Billgrantia tianxiuensis</name>
    <dbReference type="NCBI Taxonomy" id="2497861"/>
    <lineage>
        <taxon>Bacteria</taxon>
        <taxon>Pseudomonadati</taxon>
        <taxon>Pseudomonadota</taxon>
        <taxon>Gammaproteobacteria</taxon>
        <taxon>Oceanospirillales</taxon>
        <taxon>Halomonadaceae</taxon>
        <taxon>Billgrantia</taxon>
    </lineage>
</organism>
<dbReference type="SUPFAM" id="SSF55920">
    <property type="entry name" value="Creatinase/aminopeptidase"/>
    <property type="match status" value="1"/>
</dbReference>
<dbReference type="SUPFAM" id="SSF53092">
    <property type="entry name" value="Creatinase/prolidase N-terminal domain"/>
    <property type="match status" value="1"/>
</dbReference>
<dbReference type="Proteomes" id="UP000464013">
    <property type="component" value="Chromosome"/>
</dbReference>
<keyword evidence="3" id="KW-0378">Hydrolase</keyword>
<dbReference type="Gene3D" id="3.40.350.10">
    <property type="entry name" value="Creatinase/prolidase N-terminal domain"/>
    <property type="match status" value="1"/>
</dbReference>
<evidence type="ECO:0000313" key="3">
    <source>
        <dbReference type="EMBL" id="QHC48963.1"/>
    </source>
</evidence>
<dbReference type="CDD" id="cd01066">
    <property type="entry name" value="APP_MetAP"/>
    <property type="match status" value="1"/>
</dbReference>
<dbReference type="InterPro" id="IPR000994">
    <property type="entry name" value="Pept_M24"/>
</dbReference>
<dbReference type="InterPro" id="IPR029149">
    <property type="entry name" value="Creatin/AminoP/Spt16_N"/>
</dbReference>
<dbReference type="InterPro" id="IPR050659">
    <property type="entry name" value="Peptidase_M24B"/>
</dbReference>
<dbReference type="Pfam" id="PF01321">
    <property type="entry name" value="Creatinase_N"/>
    <property type="match status" value="1"/>
</dbReference>
<evidence type="ECO:0000259" key="1">
    <source>
        <dbReference type="Pfam" id="PF00557"/>
    </source>
</evidence>
<sequence length="401" mass="43473">MDHLQYRHALAAQLEASELAFPVSEFEARLARVRDAMREAGLDALLLTDPADIYYLTGYNTFEVSVHTCLVCSAERLVLQVPSIETGPAVVTARVDELLGYRWEGIGEVIEPLAETLAPFQAIGLDLYGAGLRHGVLRELQSRLGVERFRDDGGELLDRIRIVKSEAELACLRQSARITSLGLAAAARVIAPGMADGDVAAEGARAMLAAGSEFMSMQPIVTSGRRISVIHLNHQRQQIARDEPVFLEFGSAYRRYTAPMMKTVVAGGASREMLVLRDVCRDLFEALVATMRPGSTFDDAARAAEAVLAPHAERVFFSGVFGYAVGAQFPPSWVEGSGYIARGQVREFEADMVFHLPLCLRVPGQWGIGLSDTVRVTPRGGEPLTDNDWMLGGVEAAGGPG</sequence>
<dbReference type="Gene3D" id="3.90.230.10">
    <property type="entry name" value="Creatinase/methionine aminopeptidase superfamily"/>
    <property type="match status" value="1"/>
</dbReference>